<feature type="region of interest" description="Disordered" evidence="2">
    <location>
        <begin position="476"/>
        <end position="501"/>
    </location>
</feature>
<proteinExistence type="inferred from homology"/>
<feature type="compositionally biased region" description="Polar residues" evidence="2">
    <location>
        <begin position="994"/>
        <end position="1011"/>
    </location>
</feature>
<feature type="compositionally biased region" description="Polar residues" evidence="2">
    <location>
        <begin position="1287"/>
        <end position="1303"/>
    </location>
</feature>
<evidence type="ECO:0000256" key="2">
    <source>
        <dbReference type="SAM" id="MobiDB-lite"/>
    </source>
</evidence>
<feature type="region of interest" description="Disordered" evidence="2">
    <location>
        <begin position="65"/>
        <end position="98"/>
    </location>
</feature>
<feature type="region of interest" description="Disordered" evidence="2">
    <location>
        <begin position="1287"/>
        <end position="1336"/>
    </location>
</feature>
<gene>
    <name evidence="4" type="primary">Spata31d1a</name>
    <name evidence="4" type="ORF">PHOROB_LOCUS10580</name>
</gene>
<feature type="region of interest" description="Disordered" evidence="2">
    <location>
        <begin position="1185"/>
        <end position="1207"/>
    </location>
</feature>
<feature type="compositionally biased region" description="Low complexity" evidence="2">
    <location>
        <begin position="160"/>
        <end position="183"/>
    </location>
</feature>
<reference evidence="4" key="1">
    <citation type="submission" date="2022-06" db="EMBL/GenBank/DDBJ databases">
        <authorList>
            <person name="Andreotti S."/>
            <person name="Wyler E."/>
        </authorList>
    </citation>
    <scope>NUCLEOTIDE SEQUENCE</scope>
</reference>
<accession>A0AAU9ZMV8</accession>
<feature type="compositionally biased region" description="Polar residues" evidence="2">
    <location>
        <begin position="348"/>
        <end position="359"/>
    </location>
</feature>
<dbReference type="EMBL" id="CALSGD010001466">
    <property type="protein sequence ID" value="CAH6796248.1"/>
    <property type="molecule type" value="Genomic_DNA"/>
</dbReference>
<feature type="region of interest" description="Disordered" evidence="2">
    <location>
        <begin position="1124"/>
        <end position="1173"/>
    </location>
</feature>
<evidence type="ECO:0000259" key="3">
    <source>
        <dbReference type="Pfam" id="PF14650"/>
    </source>
</evidence>
<dbReference type="PANTHER" id="PTHR21859:SF61">
    <property type="entry name" value="SPERMATOGENESIS ASSOCIATED 31 SUBFAMILY D, MEMBER 1A"/>
    <property type="match status" value="1"/>
</dbReference>
<evidence type="ECO:0000256" key="1">
    <source>
        <dbReference type="ARBA" id="ARBA00035009"/>
    </source>
</evidence>
<comment type="similarity">
    <text evidence="1">Belongs to the SPATA31 family.</text>
</comment>
<feature type="compositionally biased region" description="Basic and acidic residues" evidence="2">
    <location>
        <begin position="65"/>
        <end position="86"/>
    </location>
</feature>
<organism evidence="4 5">
    <name type="scientific">Phodopus roborovskii</name>
    <name type="common">Roborovski's desert hamster</name>
    <name type="synonym">Cricetulus roborovskii</name>
    <dbReference type="NCBI Taxonomy" id="109678"/>
    <lineage>
        <taxon>Eukaryota</taxon>
        <taxon>Metazoa</taxon>
        <taxon>Chordata</taxon>
        <taxon>Craniata</taxon>
        <taxon>Vertebrata</taxon>
        <taxon>Euteleostomi</taxon>
        <taxon>Mammalia</taxon>
        <taxon>Eutheria</taxon>
        <taxon>Euarchontoglires</taxon>
        <taxon>Glires</taxon>
        <taxon>Rodentia</taxon>
        <taxon>Myomorpha</taxon>
        <taxon>Muroidea</taxon>
        <taxon>Cricetidae</taxon>
        <taxon>Cricetinae</taxon>
        <taxon>Phodopus</taxon>
    </lineage>
</organism>
<feature type="domain" description="SPATA31" evidence="3">
    <location>
        <begin position="389"/>
        <end position="754"/>
    </location>
</feature>
<feature type="compositionally biased region" description="Polar residues" evidence="2">
    <location>
        <begin position="908"/>
        <end position="920"/>
    </location>
</feature>
<feature type="region of interest" description="Disordered" evidence="2">
    <location>
        <begin position="616"/>
        <end position="719"/>
    </location>
</feature>
<feature type="region of interest" description="Disordered" evidence="2">
    <location>
        <begin position="880"/>
        <end position="1070"/>
    </location>
</feature>
<feature type="compositionally biased region" description="Polar residues" evidence="2">
    <location>
        <begin position="476"/>
        <end position="487"/>
    </location>
</feature>
<keyword evidence="5" id="KW-1185">Reference proteome</keyword>
<feature type="compositionally biased region" description="Polar residues" evidence="2">
    <location>
        <begin position="1197"/>
        <end position="1207"/>
    </location>
</feature>
<comment type="caution">
    <text evidence="4">The sequence shown here is derived from an EMBL/GenBank/DDBJ whole genome shotgun (WGS) entry which is preliminary data.</text>
</comment>
<dbReference type="Proteomes" id="UP001152836">
    <property type="component" value="Unassembled WGS sequence"/>
</dbReference>
<name>A0AAU9ZMV8_PHORO</name>
<feature type="compositionally biased region" description="Polar residues" evidence="2">
    <location>
        <begin position="1019"/>
        <end position="1029"/>
    </location>
</feature>
<protein>
    <submittedName>
        <fullName evidence="4">Spata31d1a protein</fullName>
    </submittedName>
</protein>
<feature type="region of interest" description="Disordered" evidence="2">
    <location>
        <begin position="133"/>
        <end position="187"/>
    </location>
</feature>
<feature type="compositionally biased region" description="Polar residues" evidence="2">
    <location>
        <begin position="133"/>
        <end position="147"/>
    </location>
</feature>
<dbReference type="InterPro" id="IPR039509">
    <property type="entry name" value="SPATA31"/>
</dbReference>
<dbReference type="PANTHER" id="PTHR21859">
    <property type="entry name" value="ACROSOME-SPECIFIC PROTEIN"/>
    <property type="match status" value="1"/>
</dbReference>
<evidence type="ECO:0000313" key="5">
    <source>
        <dbReference type="Proteomes" id="UP001152836"/>
    </source>
</evidence>
<feature type="compositionally biased region" description="Basic and acidic residues" evidence="2">
    <location>
        <begin position="658"/>
        <end position="704"/>
    </location>
</feature>
<feature type="region of interest" description="Disordered" evidence="2">
    <location>
        <begin position="332"/>
        <end position="362"/>
    </location>
</feature>
<evidence type="ECO:0000313" key="4">
    <source>
        <dbReference type="EMBL" id="CAH6796248.1"/>
    </source>
</evidence>
<dbReference type="Pfam" id="PF14650">
    <property type="entry name" value="FAM75"/>
    <property type="match status" value="1"/>
</dbReference>
<sequence length="1336" mass="145802">MENILSSLNSLAETWLAFGPAPCHVDLNYSLLSGLGLLLLSTCYLLLKVVLPSLWKKECTQKVRKNGEFPRESGRTGRRDTEEGRRLQRTLQSPLGKPYPDSLCNVCNKASDQDSGSLSQASLEDSSAFMSHLTSTASVTEPSSTLSHFPGDQPGPPVPEVLLQPSPSPLSTLSSNQSTLDDLPSPTPLSISLAAQANAPADPAVLLSHAPHKPLIPIPHLLPHAPQEAQLVLQPEAPLSLVESPRELSANVPTAKGTISKGLAVSASFQSWSSAKDQTLTKFPHTRNQQPVDPHAAQASDQRLTKTHTVEPGNNLSPTPDVLALFKRQEQTETDFTASEHRKEETESFSMPPNNSGKISASIAGPKNLEVSLPLGNEKDNAGDPLLLQQLSYPKTSEDQSDIKDTQLFWGLPSLHSESLKREAETSVNSSSVRADFNRMAKASTGNESPASTQPIQLPLPERDQQVWLQTLPESQTKPDSLTTSEAPQPQIQSPPPSPLPQFRDCGVHFHGPPDEAQPLRPSEIRQLEYNVLQKSLESLLGLPTVTQRSQQSFCPPPPKLSMIRKSFKFSDPKSILPGDYPLDEEVRRTLEHHLRKRLIQHLWGLPHRVRQSLSLMSPQPEPPELLEPQRSRGPSGISPNKHNASRHPSGVSQSESFPKKISETHPQKEKDMEVQRHDPEVDQKDHLQRDFHGATTGREHSESETDPELQPGNLSGKFAKPSLVKQCRKNSETLLRGHLSRTKEMSDSNIPATEDRVQHCINMLQPPPQTPHGQVRRLAPLAGEKDTLKQSLSLRPSKEKMLEEHIKTFAGKMTLDVPQRVEESLESYKTKVEPSHSLSQFCLPPDAAVSAVDSAQPSRFLQSNTSRNRMGTLNFMPIQETPLPVSRPVRQMRPASKNKLFVDKDLSTAQSGREPTQPWTPGVVDKGSRQQSGSDNRHSSELPMRPDGPTDERLASRTSTQGPQGERISRKDGSMAEGSTELLKREQLRGLHPQSTETLTATQDTCQPLQRMSVPHNPGTSVYKSQVSRGAVLRSESRLPRQAAGQPDVAPASGEMTSKRQGPSGGDMVSSQVLRVHLPTAGVSMEPRQGPWLPVHVSGKCQNKECPPAARRVSPLAAEAGKFGGGDAGLGTSQTRGKRHSVQARAPEETRGHTSSPALSRKGQPPQDQFSSPAKCFLQWMSPGRKHKGQERSLAKASSPSPSVKGTSLVKKRCEFYGNIEAPKSVRDPGVILRKPLGHRHGTVTPCPQAPVPPPLLGSAETQQEVQQLAQVKAVQRYHSRCQSARSQVQRAESCSPGQGQSAPERCGVAGRAEMMGISPSGASQGARVPPKSYL</sequence>